<dbReference type="PANTHER" id="PTHR14136:SF17">
    <property type="entry name" value="BTB_POZ DOMAIN-CONTAINING PROTEIN KCTD9"/>
    <property type="match status" value="1"/>
</dbReference>
<comment type="caution">
    <text evidence="2">The sequence shown here is derived from an EMBL/GenBank/DDBJ whole genome shotgun (WGS) entry which is preliminary data.</text>
</comment>
<keyword evidence="3" id="KW-1185">Reference proteome</keyword>
<reference evidence="3" key="1">
    <citation type="journal article" date="2019" name="Int. J. Syst. Evol. Microbiol.">
        <title>The Global Catalogue of Microorganisms (GCM) 10K type strain sequencing project: providing services to taxonomists for standard genome sequencing and annotation.</title>
        <authorList>
            <consortium name="The Broad Institute Genomics Platform"/>
            <consortium name="The Broad Institute Genome Sequencing Center for Infectious Disease"/>
            <person name="Wu L."/>
            <person name="Ma J."/>
        </authorList>
    </citation>
    <scope>NUCLEOTIDE SEQUENCE [LARGE SCALE GENOMIC DNA]</scope>
    <source>
        <strain evidence="3">JCM 16034</strain>
    </source>
</reference>
<gene>
    <name evidence="2" type="ORF">GCM10009849_22350</name>
</gene>
<feature type="region of interest" description="Disordered" evidence="1">
    <location>
        <begin position="1"/>
        <end position="25"/>
    </location>
</feature>
<dbReference type="PANTHER" id="PTHR14136">
    <property type="entry name" value="BTB_POZ DOMAIN-CONTAINING PROTEIN KCTD9"/>
    <property type="match status" value="1"/>
</dbReference>
<dbReference type="InterPro" id="IPR001646">
    <property type="entry name" value="5peptide_repeat"/>
</dbReference>
<name>A0ABP5NME1_9MICC</name>
<dbReference type="Pfam" id="PF00805">
    <property type="entry name" value="Pentapeptide"/>
    <property type="match status" value="1"/>
</dbReference>
<protein>
    <submittedName>
        <fullName evidence="2">Pentapeptide repeat-containing protein</fullName>
    </submittedName>
</protein>
<dbReference type="SUPFAM" id="SSF141571">
    <property type="entry name" value="Pentapeptide repeat-like"/>
    <property type="match status" value="1"/>
</dbReference>
<evidence type="ECO:0000256" key="1">
    <source>
        <dbReference type="SAM" id="MobiDB-lite"/>
    </source>
</evidence>
<dbReference type="InterPro" id="IPR051082">
    <property type="entry name" value="Pentapeptide-BTB/POZ_domain"/>
</dbReference>
<sequence length="227" mass="24019">MARQSRPAPSSRDKSAPRLDPLRLDGLDTGFAGDIEPGGRTEGLAFEGTDLAALALEGTTFAECSFRDVAAHDADLRSASFLDCRIERLGAPRLAAPRSRWRGVEVEASRIGSAELYDGELRGVVLRGCKLGYVNLRGASLQDVLFADCAIDELDLGGATATRVSLQGSTVESLDVTHASLTDVDVRGARLHRVAGVDGLRGAILSSMQAVELAELMAAQLGIDVRD</sequence>
<organism evidence="2 3">
    <name type="scientific">Sinomonas flava</name>
    <dbReference type="NCBI Taxonomy" id="496857"/>
    <lineage>
        <taxon>Bacteria</taxon>
        <taxon>Bacillati</taxon>
        <taxon>Actinomycetota</taxon>
        <taxon>Actinomycetes</taxon>
        <taxon>Micrococcales</taxon>
        <taxon>Micrococcaceae</taxon>
        <taxon>Sinomonas</taxon>
    </lineage>
</organism>
<proteinExistence type="predicted"/>
<evidence type="ECO:0000313" key="2">
    <source>
        <dbReference type="EMBL" id="GAA2200730.1"/>
    </source>
</evidence>
<dbReference type="RefSeq" id="WP_344299807.1">
    <property type="nucleotide sequence ID" value="NZ_BAAAQW010000006.1"/>
</dbReference>
<evidence type="ECO:0000313" key="3">
    <source>
        <dbReference type="Proteomes" id="UP001500432"/>
    </source>
</evidence>
<dbReference type="Proteomes" id="UP001500432">
    <property type="component" value="Unassembled WGS sequence"/>
</dbReference>
<dbReference type="EMBL" id="BAAAQW010000006">
    <property type="protein sequence ID" value="GAA2200730.1"/>
    <property type="molecule type" value="Genomic_DNA"/>
</dbReference>
<feature type="compositionally biased region" description="Basic and acidic residues" evidence="1">
    <location>
        <begin position="11"/>
        <end position="25"/>
    </location>
</feature>
<dbReference type="Gene3D" id="2.160.20.80">
    <property type="entry name" value="E3 ubiquitin-protein ligase SopA"/>
    <property type="match status" value="1"/>
</dbReference>
<accession>A0ABP5NME1</accession>